<evidence type="ECO:0000256" key="2">
    <source>
        <dbReference type="SAM" id="Phobius"/>
    </source>
</evidence>
<feature type="region of interest" description="Disordered" evidence="1">
    <location>
        <begin position="1"/>
        <end position="49"/>
    </location>
</feature>
<proteinExistence type="predicted"/>
<dbReference type="Proteomes" id="UP001596266">
    <property type="component" value="Unassembled WGS sequence"/>
</dbReference>
<evidence type="ECO:0000256" key="1">
    <source>
        <dbReference type="SAM" id="MobiDB-lite"/>
    </source>
</evidence>
<feature type="transmembrane region" description="Helical" evidence="2">
    <location>
        <begin position="78"/>
        <end position="101"/>
    </location>
</feature>
<dbReference type="EMBL" id="JBHSUA010000008">
    <property type="protein sequence ID" value="MFC6395954.1"/>
    <property type="molecule type" value="Genomic_DNA"/>
</dbReference>
<organism evidence="3 4">
    <name type="scientific">Luteococcus sanguinis</name>
    <dbReference type="NCBI Taxonomy" id="174038"/>
    <lineage>
        <taxon>Bacteria</taxon>
        <taxon>Bacillati</taxon>
        <taxon>Actinomycetota</taxon>
        <taxon>Actinomycetes</taxon>
        <taxon>Propionibacteriales</taxon>
        <taxon>Propionibacteriaceae</taxon>
        <taxon>Luteococcus</taxon>
    </lineage>
</organism>
<gene>
    <name evidence="3" type="ORF">ACFP57_02945</name>
</gene>
<comment type="caution">
    <text evidence="3">The sequence shown here is derived from an EMBL/GenBank/DDBJ whole genome shotgun (WGS) entry which is preliminary data.</text>
</comment>
<keyword evidence="2" id="KW-0812">Transmembrane</keyword>
<dbReference type="RefSeq" id="WP_343885976.1">
    <property type="nucleotide sequence ID" value="NZ_BAAAKI010000012.1"/>
</dbReference>
<protein>
    <submittedName>
        <fullName evidence="3">Uncharacterized protein</fullName>
    </submittedName>
</protein>
<sequence>MSVSTLTAAVRSAPGVRRRSRPQQLRGPIARPQRLDAPGGRPAQPMAPALDRPVSLRARSSVRVAGPQPALQLTDRGLALVLGTFVALAVAAVVVVMVQFFQVSNAPLTQDAVSGVAVAALDGALISNR</sequence>
<keyword evidence="4" id="KW-1185">Reference proteome</keyword>
<name>A0ABW1WXN6_9ACTN</name>
<keyword evidence="2" id="KW-0472">Membrane</keyword>
<keyword evidence="2" id="KW-1133">Transmembrane helix</keyword>
<evidence type="ECO:0000313" key="4">
    <source>
        <dbReference type="Proteomes" id="UP001596266"/>
    </source>
</evidence>
<evidence type="ECO:0000313" key="3">
    <source>
        <dbReference type="EMBL" id="MFC6395954.1"/>
    </source>
</evidence>
<accession>A0ABW1WXN6</accession>
<reference evidence="4" key="1">
    <citation type="journal article" date="2019" name="Int. J. Syst. Evol. Microbiol.">
        <title>The Global Catalogue of Microorganisms (GCM) 10K type strain sequencing project: providing services to taxonomists for standard genome sequencing and annotation.</title>
        <authorList>
            <consortium name="The Broad Institute Genomics Platform"/>
            <consortium name="The Broad Institute Genome Sequencing Center for Infectious Disease"/>
            <person name="Wu L."/>
            <person name="Ma J."/>
        </authorList>
    </citation>
    <scope>NUCLEOTIDE SEQUENCE [LARGE SCALE GENOMIC DNA]</scope>
    <source>
        <strain evidence="4">CGMCC 1.15277</strain>
    </source>
</reference>